<evidence type="ECO:0000313" key="2">
    <source>
        <dbReference type="Proteomes" id="UP000259030"/>
    </source>
</evidence>
<reference evidence="1 2" key="1">
    <citation type="submission" date="2017-05" db="EMBL/GenBank/DDBJ databases">
        <title>The complete genome sequence of Deinococcus ficus isolated from the rhizosphere of the Ficus religiosa L. in Taiwan.</title>
        <authorList>
            <person name="Wu K.-M."/>
            <person name="Liao T.-L."/>
            <person name="Liu Y.-M."/>
            <person name="Young C.-C."/>
            <person name="Tsai S.-F."/>
        </authorList>
    </citation>
    <scope>NUCLEOTIDE SEQUENCE [LARGE SCALE GENOMIC DNA]</scope>
    <source>
        <strain evidence="1 2">CC-FR2-10</strain>
        <plasmid evidence="2">pdfi3</plasmid>
    </source>
</reference>
<evidence type="ECO:0000313" key="1">
    <source>
        <dbReference type="EMBL" id="ASN83193.1"/>
    </source>
</evidence>
<keyword evidence="1" id="KW-0614">Plasmid</keyword>
<sequence>MTTWGDEVDFKHFLPRLLELIAHDQLSEIEILLGKLTYSQWWSWPDQEYAAVDAFLHTWWEDVLAREDVEDPWGPCVVATVLEGIAQAAHDLTSYLTHWAKIDTPFAVQHLAAFVLSEAESLVQGQLRGAYWTSRTAQAQQVVQWLLDRQQPAWLESAAHTETDASRRERLEMAAYTLSVARS</sequence>
<keyword evidence="2" id="KW-1185">Reference proteome</keyword>
<proteinExistence type="predicted"/>
<geneLocation type="plasmid" evidence="2">
    <name>pdfi3</name>
</geneLocation>
<gene>
    <name evidence="1" type="ORF">DFI_18510</name>
</gene>
<name>A0A221T2R4_9DEIO</name>
<organism evidence="1 2">
    <name type="scientific">Deinococcus ficus</name>
    <dbReference type="NCBI Taxonomy" id="317577"/>
    <lineage>
        <taxon>Bacteria</taxon>
        <taxon>Thermotogati</taxon>
        <taxon>Deinococcota</taxon>
        <taxon>Deinococci</taxon>
        <taxon>Deinococcales</taxon>
        <taxon>Deinococcaceae</taxon>
        <taxon>Deinococcus</taxon>
    </lineage>
</organism>
<dbReference type="KEGG" id="dfc:DFI_18510"/>
<protein>
    <submittedName>
        <fullName evidence="1">Uncharacterized protein</fullName>
    </submittedName>
</protein>
<accession>A0A221T2R4</accession>
<dbReference type="AlphaFoldDB" id="A0A221T2R4"/>
<dbReference type="EMBL" id="CP021084">
    <property type="protein sequence ID" value="ASN83193.1"/>
    <property type="molecule type" value="Genomic_DNA"/>
</dbReference>
<dbReference type="Proteomes" id="UP000259030">
    <property type="component" value="Plasmid pDFI3"/>
</dbReference>